<dbReference type="InterPro" id="IPR002293">
    <property type="entry name" value="AA/rel_permease1"/>
</dbReference>
<name>A0A8H7PJA8_MORIS</name>
<evidence type="ECO:0000256" key="4">
    <source>
        <dbReference type="ARBA" id="ARBA00023136"/>
    </source>
</evidence>
<organism evidence="6 7">
    <name type="scientific">Mortierella isabellina</name>
    <name type="common">Filamentous fungus</name>
    <name type="synonym">Umbelopsis isabellina</name>
    <dbReference type="NCBI Taxonomy" id="91625"/>
    <lineage>
        <taxon>Eukaryota</taxon>
        <taxon>Fungi</taxon>
        <taxon>Fungi incertae sedis</taxon>
        <taxon>Mucoromycota</taxon>
        <taxon>Mucoromycotina</taxon>
        <taxon>Umbelopsidomycetes</taxon>
        <taxon>Umbelopsidales</taxon>
        <taxon>Umbelopsidaceae</taxon>
        <taxon>Umbelopsis</taxon>
    </lineage>
</organism>
<evidence type="ECO:0000256" key="3">
    <source>
        <dbReference type="ARBA" id="ARBA00022989"/>
    </source>
</evidence>
<dbReference type="Proteomes" id="UP000654370">
    <property type="component" value="Unassembled WGS sequence"/>
</dbReference>
<dbReference type="PIRSF" id="PIRSF006060">
    <property type="entry name" value="AA_transporter"/>
    <property type="match status" value="1"/>
</dbReference>
<reference evidence="6" key="1">
    <citation type="submission" date="2020-12" db="EMBL/GenBank/DDBJ databases">
        <title>Metabolic potential, ecology and presence of endohyphal bacteria is reflected in genomic diversity of Mucoromycotina.</title>
        <authorList>
            <person name="Muszewska A."/>
            <person name="Okrasinska A."/>
            <person name="Steczkiewicz K."/>
            <person name="Drgas O."/>
            <person name="Orlowska M."/>
            <person name="Perlinska-Lenart U."/>
            <person name="Aleksandrzak-Piekarczyk T."/>
            <person name="Szatraj K."/>
            <person name="Zielenkiewicz U."/>
            <person name="Pilsyk S."/>
            <person name="Malc E."/>
            <person name="Mieczkowski P."/>
            <person name="Kruszewska J.S."/>
            <person name="Biernat P."/>
            <person name="Pawlowska J."/>
        </authorList>
    </citation>
    <scope>NUCLEOTIDE SEQUENCE</scope>
    <source>
        <strain evidence="6">WA0000067209</strain>
    </source>
</reference>
<dbReference type="PANTHER" id="PTHR11785:SF353">
    <property type="entry name" value="METHIONINE TRANSPORTER (EUROFUNG)"/>
    <property type="match status" value="1"/>
</dbReference>
<feature type="transmembrane region" description="Helical" evidence="5">
    <location>
        <begin position="83"/>
        <end position="101"/>
    </location>
</feature>
<comment type="caution">
    <text evidence="6">The sequence shown here is derived from an EMBL/GenBank/DDBJ whole genome shotgun (WGS) entry which is preliminary data.</text>
</comment>
<feature type="transmembrane region" description="Helical" evidence="5">
    <location>
        <begin position="352"/>
        <end position="374"/>
    </location>
</feature>
<dbReference type="InterPro" id="IPR050598">
    <property type="entry name" value="AminoAcid_Transporter"/>
</dbReference>
<proteinExistence type="predicted"/>
<dbReference type="EMBL" id="JAEPQZ010000012">
    <property type="protein sequence ID" value="KAG2175007.1"/>
    <property type="molecule type" value="Genomic_DNA"/>
</dbReference>
<dbReference type="Pfam" id="PF13520">
    <property type="entry name" value="AA_permease_2"/>
    <property type="match status" value="1"/>
</dbReference>
<evidence type="ECO:0000256" key="5">
    <source>
        <dbReference type="SAM" id="Phobius"/>
    </source>
</evidence>
<feature type="transmembrane region" description="Helical" evidence="5">
    <location>
        <begin position="395"/>
        <end position="415"/>
    </location>
</feature>
<evidence type="ECO:0000256" key="2">
    <source>
        <dbReference type="ARBA" id="ARBA00022692"/>
    </source>
</evidence>
<gene>
    <name evidence="6" type="ORF">INT43_006069</name>
</gene>
<evidence type="ECO:0008006" key="8">
    <source>
        <dbReference type="Google" id="ProtNLM"/>
    </source>
</evidence>
<sequence>MATLSNGHSDETTSLLREEQADDSNKHDITSDISPLAVGNQKLERQIDWKTASLINVSYMVGGGVFVSPALTLAMVGSGGMNIVIWLFASFITMTGVCTYAELGTMVRELLTCLSMILPPFLTFSGGEKEYLAFIYRRPKLLLAYLFSIYNIIAIAGGIASQSTVFGRYLNFALFGSSVPTPVLDRVWAGKFLRRRNTILHLINACSVKTSLKSIVMLTAVKVAVLLLIILTGLAVLCGVMDTDADYLDNLSFNGTTMSFKPYASAFYFSMHGYSGFNAIQYSLDEVKNPIQNLPKIAGSALGLTSVLYLLTIISYMLVLPNEVIKNSDLTVAGSFFTKVFGVGFASRGLPIFIGLSAVGCSASLIFSGSRLVLEASRDGLLPYGHTFGYVNPTFQAPVNALVLQYVIVLIYLLATPGGVYQFIIAFAAWPAYIFFACIGIGVFMLRRREPDLARPFKANSGKVFSKSVSCVIDDITETNFWGQ</sequence>
<dbReference type="OrthoDB" id="10062876at2759"/>
<dbReference type="AlphaFoldDB" id="A0A8H7PJA8"/>
<feature type="transmembrane region" description="Helical" evidence="5">
    <location>
        <begin position="297"/>
        <end position="318"/>
    </location>
</feature>
<dbReference type="GO" id="GO:0015179">
    <property type="term" value="F:L-amino acid transmembrane transporter activity"/>
    <property type="evidence" value="ECO:0007669"/>
    <property type="project" value="TreeGrafter"/>
</dbReference>
<feature type="transmembrane region" description="Helical" evidence="5">
    <location>
        <begin position="330"/>
        <end position="346"/>
    </location>
</feature>
<dbReference type="PANTHER" id="PTHR11785">
    <property type="entry name" value="AMINO ACID TRANSPORTER"/>
    <property type="match status" value="1"/>
</dbReference>
<feature type="transmembrane region" description="Helical" evidence="5">
    <location>
        <begin position="214"/>
        <end position="237"/>
    </location>
</feature>
<feature type="transmembrane region" description="Helical" evidence="5">
    <location>
        <begin position="54"/>
        <end position="77"/>
    </location>
</feature>
<feature type="transmembrane region" description="Helical" evidence="5">
    <location>
        <begin position="421"/>
        <end position="446"/>
    </location>
</feature>
<dbReference type="GO" id="GO:0016020">
    <property type="term" value="C:membrane"/>
    <property type="evidence" value="ECO:0007669"/>
    <property type="project" value="UniProtKB-SubCell"/>
</dbReference>
<comment type="subcellular location">
    <subcellularLocation>
        <location evidence="1">Membrane</location>
        <topology evidence="1">Multi-pass membrane protein</topology>
    </subcellularLocation>
</comment>
<evidence type="ECO:0000313" key="7">
    <source>
        <dbReference type="Proteomes" id="UP000654370"/>
    </source>
</evidence>
<dbReference type="Gene3D" id="1.20.1740.10">
    <property type="entry name" value="Amino acid/polyamine transporter I"/>
    <property type="match status" value="1"/>
</dbReference>
<evidence type="ECO:0000256" key="1">
    <source>
        <dbReference type="ARBA" id="ARBA00004141"/>
    </source>
</evidence>
<evidence type="ECO:0000313" key="6">
    <source>
        <dbReference type="EMBL" id="KAG2175007.1"/>
    </source>
</evidence>
<keyword evidence="7" id="KW-1185">Reference proteome</keyword>
<protein>
    <recommendedName>
        <fullName evidence="8">Amino acid transporter</fullName>
    </recommendedName>
</protein>
<keyword evidence="2 5" id="KW-0812">Transmembrane</keyword>
<feature type="transmembrane region" description="Helical" evidence="5">
    <location>
        <begin position="141"/>
        <end position="160"/>
    </location>
</feature>
<accession>A0A8H7PJA8</accession>
<keyword evidence="3 5" id="KW-1133">Transmembrane helix</keyword>
<keyword evidence="4 5" id="KW-0472">Membrane</keyword>